<dbReference type="PANTHER" id="PTHR23239:SF344">
    <property type="entry name" value="KERATIN, TYPE I CYTOSKELETAL 15-LIKE"/>
    <property type="match status" value="1"/>
</dbReference>
<dbReference type="FunFam" id="1.20.5.170:FF:000002">
    <property type="entry name" value="Type I keratin KA11"/>
    <property type="match status" value="1"/>
</dbReference>
<dbReference type="AlphaFoldDB" id="Q8AWA8"/>
<evidence type="ECO:0000256" key="5">
    <source>
        <dbReference type="SAM" id="Coils"/>
    </source>
</evidence>
<dbReference type="PRINTS" id="PR01248">
    <property type="entry name" value="TYPE1KERATIN"/>
</dbReference>
<reference evidence="8" key="1">
    <citation type="submission" date="2001-08" db="EMBL/GenBank/DDBJ databases">
        <title>keratin mRNA sequences from Lampetra fluviatilis.</title>
        <authorList>
            <person name="Schultess J."/>
            <person name="Schaffeld M."/>
            <person name="Markl J."/>
        </authorList>
    </citation>
    <scope>NUCLEOTIDE SEQUENCE</scope>
</reference>
<dbReference type="InterPro" id="IPR039008">
    <property type="entry name" value="IF_rod_dom"/>
</dbReference>
<evidence type="ECO:0000259" key="7">
    <source>
        <dbReference type="PROSITE" id="PS51842"/>
    </source>
</evidence>
<evidence type="ECO:0000256" key="3">
    <source>
        <dbReference type="ARBA" id="ARBA00023054"/>
    </source>
</evidence>
<keyword evidence="2 4" id="KW-0403">Intermediate filament</keyword>
<dbReference type="Gene3D" id="1.20.5.170">
    <property type="match status" value="1"/>
</dbReference>
<feature type="region of interest" description="Disordered" evidence="6">
    <location>
        <begin position="401"/>
        <end position="503"/>
    </location>
</feature>
<evidence type="ECO:0000256" key="1">
    <source>
        <dbReference type="ARBA" id="ARBA00022744"/>
    </source>
</evidence>
<name>Q8AWA8_LAMFL</name>
<dbReference type="GO" id="GO:0005882">
    <property type="term" value="C:intermediate filament"/>
    <property type="evidence" value="ECO:0007669"/>
    <property type="project" value="UniProtKB-KW"/>
</dbReference>
<dbReference type="InterPro" id="IPR018039">
    <property type="entry name" value="IF_conserved"/>
</dbReference>
<dbReference type="PANTHER" id="PTHR23239">
    <property type="entry name" value="INTERMEDIATE FILAMENT"/>
    <property type="match status" value="1"/>
</dbReference>
<keyword evidence="3 5" id="KW-0175">Coiled coil</keyword>
<dbReference type="EMBL" id="AJ308116">
    <property type="protein sequence ID" value="CAC87096.2"/>
    <property type="molecule type" value="mRNA"/>
</dbReference>
<comment type="similarity">
    <text evidence="4">Belongs to the intermediate filament family.</text>
</comment>
<dbReference type="Pfam" id="PF00038">
    <property type="entry name" value="Filament"/>
    <property type="match status" value="1"/>
</dbReference>
<dbReference type="Gene3D" id="1.20.5.1160">
    <property type="entry name" value="Vasodilator-stimulated phosphoprotein"/>
    <property type="match status" value="1"/>
</dbReference>
<accession>Q8AWA8</accession>
<feature type="coiled-coil region" evidence="5">
    <location>
        <begin position="201"/>
        <end position="395"/>
    </location>
</feature>
<evidence type="ECO:0000256" key="2">
    <source>
        <dbReference type="ARBA" id="ARBA00022754"/>
    </source>
</evidence>
<feature type="compositionally biased region" description="Gly residues" evidence="6">
    <location>
        <begin position="418"/>
        <end position="429"/>
    </location>
</feature>
<evidence type="ECO:0000256" key="6">
    <source>
        <dbReference type="SAM" id="MobiDB-lite"/>
    </source>
</evidence>
<dbReference type="PROSITE" id="PS00226">
    <property type="entry name" value="IF_ROD_1"/>
    <property type="match status" value="1"/>
</dbReference>
<feature type="domain" description="IF rod" evidence="7">
    <location>
        <begin position="92"/>
        <end position="403"/>
    </location>
</feature>
<evidence type="ECO:0000313" key="8">
    <source>
        <dbReference type="EMBL" id="CAC87096.2"/>
    </source>
</evidence>
<feature type="compositionally biased region" description="Low complexity" evidence="6">
    <location>
        <begin position="404"/>
        <end position="417"/>
    </location>
</feature>
<dbReference type="InterPro" id="IPR002957">
    <property type="entry name" value="Keratin_I"/>
</dbReference>
<protein>
    <submittedName>
        <fullName evidence="8">Type I keratin 10</fullName>
    </submittedName>
</protein>
<feature type="compositionally biased region" description="Polar residues" evidence="6">
    <location>
        <begin position="473"/>
        <end position="489"/>
    </location>
</feature>
<organism evidence="8">
    <name type="scientific">Lampetra fluviatilis</name>
    <name type="common">European river lamprey</name>
    <name type="synonym">Petromyzon fluviatilis</name>
    <dbReference type="NCBI Taxonomy" id="7748"/>
    <lineage>
        <taxon>Eukaryota</taxon>
        <taxon>Metazoa</taxon>
        <taxon>Chordata</taxon>
        <taxon>Craniata</taxon>
        <taxon>Vertebrata</taxon>
        <taxon>Cyclostomata</taxon>
        <taxon>Hyperoartia</taxon>
        <taxon>Petromyzontiformes</taxon>
        <taxon>Petromyzontidae</taxon>
        <taxon>Lampetra</taxon>
    </lineage>
</organism>
<keyword evidence="1 8" id="KW-0416">Keratin</keyword>
<dbReference type="SUPFAM" id="SSF64593">
    <property type="entry name" value="Intermediate filament protein, coiled coil region"/>
    <property type="match status" value="2"/>
</dbReference>
<dbReference type="GO" id="GO:0005198">
    <property type="term" value="F:structural molecule activity"/>
    <property type="evidence" value="ECO:0007669"/>
    <property type="project" value="InterPro"/>
</dbReference>
<dbReference type="FunFam" id="1.20.5.500:FF:000001">
    <property type="entry name" value="Type II keratin 23"/>
    <property type="match status" value="1"/>
</dbReference>
<feature type="compositionally biased region" description="Gly residues" evidence="6">
    <location>
        <begin position="439"/>
        <end position="448"/>
    </location>
</feature>
<sequence>MFSSRSTSSVNLGGNRRSYSASMHGGGGGGGYGGGSISRVSYSNVGSGYGGGFGGGFGGGGGGGYRGGGYGGGGGSVGFNNFNVSGLSGGDEKLEMQGLNDRLAGYIEKVKFLEGANRELELKIKEMLKGKGGSSKDYSAYYKIMDDLRAKILAQILENARISLEIDNARLAADDFRTKWETELALRSSVEADINNLRGLLDEYNMARMGLEGEIESLREELHFMRKNHEEELAALRAQLEGSSMSVEVDSAKGVDLNKILAEIRAQYEAMIAKNRADQEEAFKKQVETVKVSSVQQSQASNSAKSEVVETRRAMQSLQAELDSLRGLVRSLDDQLQDTEDRNARELSSYTIIIQRLEGDLNNMRGDINRQLKDYSDLLNMKMKLEAEIATYRRLLEGEDSRLGSMSSKSSSGVVISSGGGGGGGGSSGGYSYSSSSSSGGGGGGGASAGYSSSSSTGGGGSSSYGSKSSSSETVTKITDQDLFRQQNPGVAAVRQESSEKRKKTVIITQTIIDGQVVQESQEVSEKTFPA</sequence>
<dbReference type="Gene3D" id="1.20.5.500">
    <property type="entry name" value="Single helix bin"/>
    <property type="match status" value="1"/>
</dbReference>
<proteinExistence type="evidence at transcript level"/>
<dbReference type="SMART" id="SM01391">
    <property type="entry name" value="Filament"/>
    <property type="match status" value="1"/>
</dbReference>
<dbReference type="PROSITE" id="PS51842">
    <property type="entry name" value="IF_ROD_2"/>
    <property type="match status" value="1"/>
</dbReference>
<evidence type="ECO:0000256" key="4">
    <source>
        <dbReference type="RuleBase" id="RU000685"/>
    </source>
</evidence>
<dbReference type="FunFam" id="1.20.5.1160:FF:000002">
    <property type="entry name" value="Type I keratin 10"/>
    <property type="match status" value="1"/>
</dbReference>